<evidence type="ECO:0000313" key="2">
    <source>
        <dbReference type="Proteomes" id="UP000033876"/>
    </source>
</evidence>
<dbReference type="EMBL" id="LBTF01000005">
    <property type="protein sequence ID" value="KKQ35778.1"/>
    <property type="molecule type" value="Genomic_DNA"/>
</dbReference>
<comment type="caution">
    <text evidence="1">The sequence shown here is derived from an EMBL/GenBank/DDBJ whole genome shotgun (WGS) entry which is preliminary data.</text>
</comment>
<proteinExistence type="predicted"/>
<name>A0A0G0GXS8_9BACT</name>
<dbReference type="Proteomes" id="UP000033876">
    <property type="component" value="Unassembled WGS sequence"/>
</dbReference>
<sequence length="49" mass="5642">MKSRWMRPQGSRNQDFAEILTKAVARRPESVFLENLGLDVKSIVKPEVL</sequence>
<protein>
    <submittedName>
        <fullName evidence="1">Uncharacterized protein</fullName>
    </submittedName>
</protein>
<accession>A0A0G0GXS8</accession>
<organism evidence="1 2">
    <name type="scientific">Candidatus Nomurabacteria bacterium GW2011_GWB1_37_5</name>
    <dbReference type="NCBI Taxonomy" id="1618742"/>
    <lineage>
        <taxon>Bacteria</taxon>
        <taxon>Candidatus Nomuraibacteriota</taxon>
    </lineage>
</organism>
<reference evidence="1 2" key="1">
    <citation type="journal article" date="2015" name="Nature">
        <title>rRNA introns, odd ribosomes, and small enigmatic genomes across a large radiation of phyla.</title>
        <authorList>
            <person name="Brown C.T."/>
            <person name="Hug L.A."/>
            <person name="Thomas B.C."/>
            <person name="Sharon I."/>
            <person name="Castelle C.J."/>
            <person name="Singh A."/>
            <person name="Wilkins M.J."/>
            <person name="Williams K.H."/>
            <person name="Banfield J.F."/>
        </authorList>
    </citation>
    <scope>NUCLEOTIDE SEQUENCE [LARGE SCALE GENOMIC DNA]</scope>
</reference>
<gene>
    <name evidence="1" type="ORF">US50_C0005G0014</name>
</gene>
<evidence type="ECO:0000313" key="1">
    <source>
        <dbReference type="EMBL" id="KKQ35778.1"/>
    </source>
</evidence>
<dbReference type="AlphaFoldDB" id="A0A0G0GXS8"/>